<dbReference type="OrthoDB" id="574461at2"/>
<dbReference type="GO" id="GO:0004540">
    <property type="term" value="F:RNA nuclease activity"/>
    <property type="evidence" value="ECO:0007669"/>
    <property type="project" value="InterPro"/>
</dbReference>
<comment type="similarity">
    <text evidence="5">Belongs to the PINc/VapC protein family.</text>
</comment>
<dbReference type="GO" id="GO:0000287">
    <property type="term" value="F:magnesium ion binding"/>
    <property type="evidence" value="ECO:0007669"/>
    <property type="project" value="UniProtKB-UniRule"/>
</dbReference>
<dbReference type="Pfam" id="PF01850">
    <property type="entry name" value="PIN"/>
    <property type="match status" value="1"/>
</dbReference>
<keyword evidence="3 5" id="KW-0479">Metal-binding</keyword>
<evidence type="ECO:0000256" key="2">
    <source>
        <dbReference type="ARBA" id="ARBA00022722"/>
    </source>
</evidence>
<dbReference type="GO" id="GO:0090729">
    <property type="term" value="F:toxin activity"/>
    <property type="evidence" value="ECO:0007669"/>
    <property type="project" value="UniProtKB-KW"/>
</dbReference>
<evidence type="ECO:0000256" key="4">
    <source>
        <dbReference type="ARBA" id="ARBA00022801"/>
    </source>
</evidence>
<feature type="binding site" evidence="5">
    <location>
        <position position="102"/>
    </location>
    <ligand>
        <name>Mg(2+)</name>
        <dbReference type="ChEBI" id="CHEBI:18420"/>
    </ligand>
</feature>
<evidence type="ECO:0000313" key="8">
    <source>
        <dbReference type="Proteomes" id="UP000323886"/>
    </source>
</evidence>
<keyword evidence="5" id="KW-0800">Toxin</keyword>
<gene>
    <name evidence="5" type="primary">vapC</name>
    <name evidence="7" type="ORF">F1193_01970</name>
</gene>
<dbReference type="Gene3D" id="3.40.50.1010">
    <property type="entry name" value="5'-nuclease"/>
    <property type="match status" value="1"/>
</dbReference>
<accession>A0A5M6I5B1</accession>
<dbReference type="InterPro" id="IPR002716">
    <property type="entry name" value="PIN_dom"/>
</dbReference>
<keyword evidence="8" id="KW-1185">Reference proteome</keyword>
<organism evidence="7 8">
    <name type="scientific">Blastochloris sulfoviridis</name>
    <dbReference type="NCBI Taxonomy" id="50712"/>
    <lineage>
        <taxon>Bacteria</taxon>
        <taxon>Pseudomonadati</taxon>
        <taxon>Pseudomonadota</taxon>
        <taxon>Alphaproteobacteria</taxon>
        <taxon>Hyphomicrobiales</taxon>
        <taxon>Blastochloridaceae</taxon>
        <taxon>Blastochloris</taxon>
    </lineage>
</organism>
<evidence type="ECO:0000259" key="6">
    <source>
        <dbReference type="Pfam" id="PF01850"/>
    </source>
</evidence>
<keyword evidence="2 5" id="KW-0540">Nuclease</keyword>
<feature type="binding site" evidence="5">
    <location>
        <position position="9"/>
    </location>
    <ligand>
        <name>Mg(2+)</name>
        <dbReference type="ChEBI" id="CHEBI:18420"/>
    </ligand>
</feature>
<keyword evidence="5" id="KW-0460">Magnesium</keyword>
<proteinExistence type="inferred from homology"/>
<keyword evidence="1 5" id="KW-1277">Toxin-antitoxin system</keyword>
<dbReference type="EC" id="3.1.-.-" evidence="5"/>
<comment type="caution">
    <text evidence="7">The sequence shown here is derived from an EMBL/GenBank/DDBJ whole genome shotgun (WGS) entry which is preliminary data.</text>
</comment>
<comment type="function">
    <text evidence="5">Toxic component of a toxin-antitoxin (TA) system. An RNase.</text>
</comment>
<dbReference type="GO" id="GO:0016787">
    <property type="term" value="F:hydrolase activity"/>
    <property type="evidence" value="ECO:0007669"/>
    <property type="project" value="UniProtKB-KW"/>
</dbReference>
<evidence type="ECO:0000256" key="3">
    <source>
        <dbReference type="ARBA" id="ARBA00022723"/>
    </source>
</evidence>
<dbReference type="HAMAP" id="MF_00265">
    <property type="entry name" value="VapC_Nob1"/>
    <property type="match status" value="1"/>
</dbReference>
<dbReference type="AlphaFoldDB" id="A0A5M6I5B1"/>
<keyword evidence="4 5" id="KW-0378">Hydrolase</keyword>
<dbReference type="InterPro" id="IPR029060">
    <property type="entry name" value="PIN-like_dom_sf"/>
</dbReference>
<comment type="cofactor">
    <cofactor evidence="5">
        <name>Mg(2+)</name>
        <dbReference type="ChEBI" id="CHEBI:18420"/>
    </cofactor>
</comment>
<name>A0A5M6I5B1_9HYPH</name>
<evidence type="ECO:0000256" key="1">
    <source>
        <dbReference type="ARBA" id="ARBA00022649"/>
    </source>
</evidence>
<dbReference type="SUPFAM" id="SSF88723">
    <property type="entry name" value="PIN domain-like"/>
    <property type="match status" value="1"/>
</dbReference>
<reference evidence="7 8" key="1">
    <citation type="submission" date="2019-09" db="EMBL/GenBank/DDBJ databases">
        <title>Draft Whole-Genome sequence of Blastochloris sulfoviridis DSM 729.</title>
        <authorList>
            <person name="Meyer T.E."/>
            <person name="Kyndt J.A."/>
        </authorList>
    </citation>
    <scope>NUCLEOTIDE SEQUENCE [LARGE SCALE GENOMIC DNA]</scope>
    <source>
        <strain evidence="7 8">DSM 729</strain>
    </source>
</reference>
<dbReference type="EMBL" id="VWPL01000002">
    <property type="protein sequence ID" value="KAA5603436.1"/>
    <property type="molecule type" value="Genomic_DNA"/>
</dbReference>
<protein>
    <recommendedName>
        <fullName evidence="5">Ribonuclease VapC</fullName>
        <shortName evidence="5">RNase VapC</shortName>
        <ecNumber evidence="5">3.1.-.-</ecNumber>
    </recommendedName>
    <alternativeName>
        <fullName evidence="5">Toxin VapC</fullName>
    </alternativeName>
</protein>
<evidence type="ECO:0000256" key="5">
    <source>
        <dbReference type="HAMAP-Rule" id="MF_00265"/>
    </source>
</evidence>
<evidence type="ECO:0000313" key="7">
    <source>
        <dbReference type="EMBL" id="KAA5603436.1"/>
    </source>
</evidence>
<feature type="domain" description="PIN" evidence="6">
    <location>
        <begin position="7"/>
        <end position="124"/>
    </location>
</feature>
<dbReference type="RefSeq" id="WP_150095985.1">
    <property type="nucleotide sequence ID" value="NZ_VWPL01000002.1"/>
</dbReference>
<dbReference type="Proteomes" id="UP000323886">
    <property type="component" value="Unassembled WGS sequence"/>
</dbReference>
<sequence>MPVQRLYLDANAVIGLAEGTGDGIEALGRMLDLGLDGRLILVSSHLVLGEVLVVPIADRNEALLKFYGQDLSRYVDLRDIDDRVIRQAAAIRAKWRTVKLPDALYLATAELAGCAVIVSADKRLPADFSVPRCDPATDLDLLLDRLP</sequence>
<dbReference type="InterPro" id="IPR022907">
    <property type="entry name" value="VapC_family"/>
</dbReference>